<proteinExistence type="predicted"/>
<evidence type="ECO:0000313" key="1">
    <source>
        <dbReference type="EMBL" id="GAF71189.1"/>
    </source>
</evidence>
<sequence length="100" mass="10448">MGLLFVRFERGDRQEIPVANTGREPGQANAAHLVAGSAVDFELLFPDGRIGIAVGSRSGMVLRKAITLASSSSERLAIPSGPLNGGIGVPIRPCFSVSKM</sequence>
<name>X0RQQ6_9ZZZZ</name>
<comment type="caution">
    <text evidence="1">The sequence shown here is derived from an EMBL/GenBank/DDBJ whole genome shotgun (WGS) entry which is preliminary data.</text>
</comment>
<dbReference type="EMBL" id="BARS01002681">
    <property type="protein sequence ID" value="GAF71189.1"/>
    <property type="molecule type" value="Genomic_DNA"/>
</dbReference>
<reference evidence="1" key="1">
    <citation type="journal article" date="2014" name="Front. Microbiol.">
        <title>High frequency of phylogenetically diverse reductive dehalogenase-homologous genes in deep subseafloor sedimentary metagenomes.</title>
        <authorList>
            <person name="Kawai M."/>
            <person name="Futagami T."/>
            <person name="Toyoda A."/>
            <person name="Takaki Y."/>
            <person name="Nishi S."/>
            <person name="Hori S."/>
            <person name="Arai W."/>
            <person name="Tsubouchi T."/>
            <person name="Morono Y."/>
            <person name="Uchiyama I."/>
            <person name="Ito T."/>
            <person name="Fujiyama A."/>
            <person name="Inagaki F."/>
            <person name="Takami H."/>
        </authorList>
    </citation>
    <scope>NUCLEOTIDE SEQUENCE</scope>
    <source>
        <strain evidence="1">Expedition CK06-06</strain>
    </source>
</reference>
<organism evidence="1">
    <name type="scientific">marine sediment metagenome</name>
    <dbReference type="NCBI Taxonomy" id="412755"/>
    <lineage>
        <taxon>unclassified sequences</taxon>
        <taxon>metagenomes</taxon>
        <taxon>ecological metagenomes</taxon>
    </lineage>
</organism>
<protein>
    <submittedName>
        <fullName evidence="1">Uncharacterized protein</fullName>
    </submittedName>
</protein>
<dbReference type="AlphaFoldDB" id="X0RQQ6"/>
<accession>X0RQQ6</accession>
<gene>
    <name evidence="1" type="ORF">S01H1_05144</name>
</gene>